<organism evidence="11 12">
    <name type="scientific">Gorilla gorilla gorilla</name>
    <name type="common">Western lowland gorilla</name>
    <dbReference type="NCBI Taxonomy" id="9595"/>
    <lineage>
        <taxon>Eukaryota</taxon>
        <taxon>Metazoa</taxon>
        <taxon>Chordata</taxon>
        <taxon>Craniata</taxon>
        <taxon>Vertebrata</taxon>
        <taxon>Euteleostomi</taxon>
        <taxon>Mammalia</taxon>
        <taxon>Eutheria</taxon>
        <taxon>Euarchontoglires</taxon>
        <taxon>Primates</taxon>
        <taxon>Haplorrhini</taxon>
        <taxon>Catarrhini</taxon>
        <taxon>Hominidae</taxon>
        <taxon>Gorilla</taxon>
    </lineage>
</organism>
<feature type="compositionally biased region" description="Low complexity" evidence="8">
    <location>
        <begin position="792"/>
        <end position="820"/>
    </location>
</feature>
<dbReference type="PANTHER" id="PTHR23140">
    <property type="entry name" value="RNA PROCESSING PROTEIN LD23810P"/>
    <property type="match status" value="1"/>
</dbReference>
<evidence type="ECO:0000256" key="3">
    <source>
        <dbReference type="ARBA" id="ARBA00022884"/>
    </source>
</evidence>
<dbReference type="Proteomes" id="UP000001519">
    <property type="component" value="Chromosome 21"/>
</dbReference>
<reference evidence="11" key="4">
    <citation type="submission" date="2025-09" db="UniProtKB">
        <authorList>
            <consortium name="Ensembl"/>
        </authorList>
    </citation>
    <scope>IDENTIFICATION</scope>
</reference>
<dbReference type="InterPro" id="IPR035979">
    <property type="entry name" value="RBD_domain_sf"/>
</dbReference>
<evidence type="ECO:0000256" key="1">
    <source>
        <dbReference type="ARBA" id="ARBA00004123"/>
    </source>
</evidence>
<keyword evidence="6" id="KW-0539">Nucleus</keyword>
<feature type="compositionally biased region" description="Low complexity" evidence="8">
    <location>
        <begin position="283"/>
        <end position="292"/>
    </location>
</feature>
<dbReference type="SMART" id="SM00360">
    <property type="entry name" value="RRM"/>
    <property type="match status" value="1"/>
</dbReference>
<dbReference type="OMA" id="TVPPPQX"/>
<keyword evidence="4" id="KW-0805">Transcription regulation</keyword>
<gene>
    <name evidence="11" type="primary">SCAF4</name>
</gene>
<dbReference type="GO" id="GO:0005654">
    <property type="term" value="C:nucleoplasm"/>
    <property type="evidence" value="ECO:0007669"/>
    <property type="project" value="Ensembl"/>
</dbReference>
<protein>
    <submittedName>
        <fullName evidence="11">SR-related CTD associated factor 4</fullName>
    </submittedName>
</protein>
<dbReference type="SUPFAM" id="SSF54928">
    <property type="entry name" value="RNA-binding domain, RBD"/>
    <property type="match status" value="1"/>
</dbReference>
<proteinExistence type="predicted"/>
<evidence type="ECO:0000256" key="2">
    <source>
        <dbReference type="ARBA" id="ARBA00022553"/>
    </source>
</evidence>
<feature type="region of interest" description="Disordered" evidence="8">
    <location>
        <begin position="145"/>
        <end position="179"/>
    </location>
</feature>
<keyword evidence="3 7" id="KW-0694">RNA-binding</keyword>
<dbReference type="GO" id="GO:0005634">
    <property type="term" value="C:nucleus"/>
    <property type="evidence" value="ECO:0000318"/>
    <property type="project" value="GO_Central"/>
</dbReference>
<reference evidence="11" key="3">
    <citation type="submission" date="2025-08" db="UniProtKB">
        <authorList>
            <consortium name="Ensembl"/>
        </authorList>
    </citation>
    <scope>IDENTIFICATION</scope>
</reference>
<evidence type="ECO:0000256" key="8">
    <source>
        <dbReference type="SAM" id="MobiDB-lite"/>
    </source>
</evidence>
<feature type="region of interest" description="Disordered" evidence="8">
    <location>
        <begin position="424"/>
        <end position="502"/>
    </location>
</feature>
<dbReference type="GO" id="GO:2000805">
    <property type="term" value="P:negative regulation of termination of RNA polymerase II transcription, poly(A)-coupled"/>
    <property type="evidence" value="ECO:0000318"/>
    <property type="project" value="GO_Central"/>
</dbReference>
<dbReference type="Pfam" id="PF04818">
    <property type="entry name" value="CID"/>
    <property type="match status" value="1"/>
</dbReference>
<dbReference type="SUPFAM" id="SSF48464">
    <property type="entry name" value="ENTH/VHS domain"/>
    <property type="match status" value="1"/>
</dbReference>
<dbReference type="GO" id="GO:0003723">
    <property type="term" value="F:RNA binding"/>
    <property type="evidence" value="ECO:0000318"/>
    <property type="project" value="GO_Central"/>
</dbReference>
<dbReference type="Gene3D" id="1.25.40.90">
    <property type="match status" value="1"/>
</dbReference>
<dbReference type="Bgee" id="ENSGGOG00000015557">
    <property type="expression patterns" value="Expressed in testis and 5 other cell types or tissues"/>
</dbReference>
<dbReference type="PROSITE" id="PS51391">
    <property type="entry name" value="CID"/>
    <property type="match status" value="1"/>
</dbReference>
<feature type="domain" description="CID" evidence="10">
    <location>
        <begin position="1"/>
        <end position="139"/>
    </location>
</feature>
<evidence type="ECO:0000313" key="12">
    <source>
        <dbReference type="Proteomes" id="UP000001519"/>
    </source>
</evidence>
<keyword evidence="12" id="KW-1185">Reference proteome</keyword>
<dbReference type="InterPro" id="IPR034369">
    <property type="entry name" value="SCAF4_RRM"/>
</dbReference>
<comment type="subcellular location">
    <subcellularLocation>
        <location evidence="1">Nucleus</location>
    </subcellularLocation>
</comment>
<dbReference type="InterPro" id="IPR000504">
    <property type="entry name" value="RRM_dom"/>
</dbReference>
<feature type="compositionally biased region" description="Basic and acidic residues" evidence="8">
    <location>
        <begin position="477"/>
        <end position="492"/>
    </location>
</feature>
<feature type="compositionally biased region" description="Basic and acidic residues" evidence="8">
    <location>
        <begin position="424"/>
        <end position="433"/>
    </location>
</feature>
<dbReference type="InParanoid" id="G3RHQ8"/>
<dbReference type="Pfam" id="PF00076">
    <property type="entry name" value="RRM_1"/>
    <property type="match status" value="1"/>
</dbReference>
<feature type="compositionally biased region" description="Basic and acidic residues" evidence="8">
    <location>
        <begin position="860"/>
        <end position="936"/>
    </location>
</feature>
<dbReference type="EMBL" id="CABD030119097">
    <property type="status" value="NOT_ANNOTATED_CDS"/>
    <property type="molecule type" value="Genomic_DNA"/>
</dbReference>
<dbReference type="Gene3D" id="3.30.70.330">
    <property type="match status" value="1"/>
</dbReference>
<accession>G3RHQ8</accession>
<dbReference type="eggNOG" id="KOG0132">
    <property type="taxonomic scope" value="Eukaryota"/>
</dbReference>
<dbReference type="InterPro" id="IPR008942">
    <property type="entry name" value="ENTH_VHS"/>
</dbReference>
<feature type="compositionally biased region" description="Low complexity" evidence="8">
    <location>
        <begin position="299"/>
        <end position="310"/>
    </location>
</feature>
<evidence type="ECO:0000259" key="9">
    <source>
        <dbReference type="PROSITE" id="PS50102"/>
    </source>
</evidence>
<keyword evidence="2" id="KW-0597">Phosphoprotein</keyword>
<feature type="region of interest" description="Disordered" evidence="8">
    <location>
        <begin position="269"/>
        <end position="331"/>
    </location>
</feature>
<dbReference type="PROSITE" id="PS50102">
    <property type="entry name" value="RRM"/>
    <property type="match status" value="1"/>
</dbReference>
<dbReference type="Ensembl" id="ENSGGOT00000015620.3">
    <property type="protein sequence ID" value="ENSGGOP00000015185.3"/>
    <property type="gene ID" value="ENSGGOG00000015557.3"/>
</dbReference>
<dbReference type="SMART" id="SM00582">
    <property type="entry name" value="RPR"/>
    <property type="match status" value="1"/>
</dbReference>
<feature type="region of interest" description="Disordered" evidence="8">
    <location>
        <begin position="235"/>
        <end position="254"/>
    </location>
</feature>
<evidence type="ECO:0000259" key="10">
    <source>
        <dbReference type="PROSITE" id="PS51391"/>
    </source>
</evidence>
<dbReference type="CDD" id="cd12461">
    <property type="entry name" value="RRM_SCAF4"/>
    <property type="match status" value="1"/>
</dbReference>
<dbReference type="HOGENOM" id="CLU_005263_0_1_1"/>
<dbReference type="FunFam" id="1.25.40.90:FF:000004">
    <property type="entry name" value="splicing factor, arginine/serine-rich 15"/>
    <property type="match status" value="1"/>
</dbReference>
<name>G3RHQ8_GORGO</name>
<evidence type="ECO:0000313" key="11">
    <source>
        <dbReference type="Ensembl" id="ENSGGOP00000015185.3"/>
    </source>
</evidence>
<feature type="domain" description="RRM" evidence="9">
    <location>
        <begin position="508"/>
        <end position="582"/>
    </location>
</feature>
<dbReference type="FunCoup" id="G3RHQ8">
    <property type="interactions" value="4214"/>
</dbReference>
<sequence>MDAVNAFNQELFSLMDMKPPISRAKMILITKAAIKAIKLYKHVVQIVEKFIKKCKPEYKVPGLYVIDSIVRQSRHQFGTDKDVFGPRFSKNITATFQYLYLCPSEDKSKIVRVLNLWQKNGVFKIEIIQPLLDMAAGTSNAAPVAENVTNNEGSPPPPVKVSSEPPTQATPNSVPAVPQLPSSDAFAAVAQLFQTTQGQQLQQILQTFQQPPKPQSPALDNAVMAQVQAITAQLKTTPTQPSEQKAAFPPPEQKTAFDKKLLDRFDYDDEPEAVEESKKEDTTAVTTTAPAAAVPPAPTATVPAAAAPAAASPPPPQAPFGFPGDGMQQPAYTQHQNMDQFQPRMMGIQQDPMHHQVPLPPNGQMPGFGLLPTPPFPPMAQPVIPPTPPVQQPFQASFQAQNEPLTQKPHQQEMEVEQPCIQEVKRHMSDNRKSRSRSASRSPKRRRSRSGSRSRRSRHRRSRSRSRDRRRHSPRSRSQERRDREKERERRQKGLPQVKPETASVCSTTLWVGQLDKRTTQQDVASLLEEFGPIESINMIPPRGCAYIVMVHRQDAYRALQKLSRGNYKVNQKSIKIAWALNKGIKADYKQYWDVELGVTYIPWDKVKPEELESFCEGGMLDSDTLNPDWKGIPKKPENEVAQNGGAETSHTEPVSPIPKPLPVPVPPIPVPAPITVPPPQTQGVAPGPVIGLQAPSTGLLGARPGLIPLQRPPGMPPPHLQRFPLMPPRPMPPHMMHRGPPPGPGGFAMPPPHGMKGPFPPHGPFVRPGGMPGLGGPGPGPGGPEDRDGRQQPPQQPQQQQPQPQAPQQPQQQQQQQPPSQQPPPTQQQPQQFRNDNRQQFNSGRDQERFGRRSFGNRVENDRERYGNRNDDRDNSNRDRREWGRRSPDRDRHRDLEERNRRSSGHRDRERDSRDRESRREKEEARGKEKPEVTERAGGNKTVEPPISQVGNVDTASDLEKGVSEAAVLKPSEELPAEATSSVEPEKDSGSAAEAPR</sequence>
<reference evidence="11 12" key="2">
    <citation type="journal article" date="2012" name="Nature">
        <title>Insights into hominid evolution from the gorilla genome sequence.</title>
        <authorList>
            <person name="Scally A."/>
            <person name="Dutheil J.Y."/>
            <person name="Hillier L.W."/>
            <person name="Jordan G.E."/>
            <person name="Goodhead I."/>
            <person name="Herrero J."/>
            <person name="Hobolth A."/>
            <person name="Lappalainen T."/>
            <person name="Mailund T."/>
            <person name="Marques-Bonet T."/>
            <person name="McCarthy S."/>
            <person name="Montgomery S.H."/>
            <person name="Schwalie P.C."/>
            <person name="Tang Y.A."/>
            <person name="Ward M.C."/>
            <person name="Xue Y."/>
            <person name="Yngvadottir B."/>
            <person name="Alkan C."/>
            <person name="Andersen L.N."/>
            <person name="Ayub Q."/>
            <person name="Ball E.V."/>
            <person name="Beal K."/>
            <person name="Bradley B.J."/>
            <person name="Chen Y."/>
            <person name="Clee C.M."/>
            <person name="Fitzgerald S."/>
            <person name="Graves T.A."/>
            <person name="Gu Y."/>
            <person name="Heath P."/>
            <person name="Heger A."/>
            <person name="Karakoc E."/>
            <person name="Kolb-Kokocinski A."/>
            <person name="Laird G.K."/>
            <person name="Lunter G."/>
            <person name="Meader S."/>
            <person name="Mort M."/>
            <person name="Mullikin J.C."/>
            <person name="Munch K."/>
            <person name="O'Connor T.D."/>
            <person name="Phillips A.D."/>
            <person name="Prado-Martinez J."/>
            <person name="Rogers A.S."/>
            <person name="Sajjadian S."/>
            <person name="Schmidt D."/>
            <person name="Shaw K."/>
            <person name="Simpson J.T."/>
            <person name="Stenson P.D."/>
            <person name="Turner D.J."/>
            <person name="Vigilant L."/>
            <person name="Vilella A.J."/>
            <person name="Whitener W."/>
            <person name="Zhu B."/>
            <person name="Cooper D.N."/>
            <person name="de Jong P."/>
            <person name="Dermitzakis E.T."/>
            <person name="Eichler E.E."/>
            <person name="Flicek P."/>
            <person name="Goldman N."/>
            <person name="Mundy N.I."/>
            <person name="Ning Z."/>
            <person name="Odom D.T."/>
            <person name="Ponting C.P."/>
            <person name="Quail M.A."/>
            <person name="Ryder O.A."/>
            <person name="Searle S.M."/>
            <person name="Warren W.C."/>
            <person name="Wilson R.K."/>
            <person name="Schierup M.H."/>
            <person name="Rogers J."/>
            <person name="Tyler-Smith C."/>
            <person name="Durbin R."/>
        </authorList>
    </citation>
    <scope>NUCLEOTIDE SEQUENCE [LARGE SCALE GENOMIC DNA]</scope>
</reference>
<dbReference type="STRING" id="9593.ENSGGOP00000015185"/>
<dbReference type="PANTHER" id="PTHR23140:SF3">
    <property type="entry name" value="SR-RELATED AND CTD-ASSOCIATED FACTOR 4"/>
    <property type="match status" value="1"/>
</dbReference>
<dbReference type="InterPro" id="IPR012677">
    <property type="entry name" value="Nucleotide-bd_a/b_plait_sf"/>
</dbReference>
<dbReference type="FunFam" id="3.30.70.330:FF:000094">
    <property type="entry name" value="SR-related CTD associated factor 8"/>
    <property type="match status" value="1"/>
</dbReference>
<dbReference type="AlphaFoldDB" id="G3RHQ8"/>
<dbReference type="InterPro" id="IPR051485">
    <property type="entry name" value="SR-CTD_assoc_factor"/>
</dbReference>
<feature type="region of interest" description="Disordered" evidence="8">
    <location>
        <begin position="733"/>
        <end position="998"/>
    </location>
</feature>
<evidence type="ECO:0000256" key="6">
    <source>
        <dbReference type="ARBA" id="ARBA00023242"/>
    </source>
</evidence>
<evidence type="ECO:0000256" key="5">
    <source>
        <dbReference type="ARBA" id="ARBA00023163"/>
    </source>
</evidence>
<evidence type="ECO:0000256" key="4">
    <source>
        <dbReference type="ARBA" id="ARBA00023015"/>
    </source>
</evidence>
<dbReference type="InterPro" id="IPR006569">
    <property type="entry name" value="CID_dom"/>
</dbReference>
<reference evidence="12" key="1">
    <citation type="submission" date="2011-05" db="EMBL/GenBank/DDBJ databases">
        <title>Insights into the evolution of the great apes provided by the gorilla genome.</title>
        <authorList>
            <person name="Scally A."/>
        </authorList>
    </citation>
    <scope>NUCLEOTIDE SEQUENCE [LARGE SCALE GENOMIC DNA]</scope>
</reference>
<keyword evidence="5" id="KW-0804">Transcription</keyword>
<dbReference type="GeneTree" id="ENSGT00530000063946"/>
<dbReference type="EMBL" id="CABD030119096">
    <property type="status" value="NOT_ANNOTATED_CDS"/>
    <property type="molecule type" value="Genomic_DNA"/>
</dbReference>
<dbReference type="GO" id="GO:1990269">
    <property type="term" value="F:RNA polymerase II C-terminal domain phosphoserine binding"/>
    <property type="evidence" value="ECO:0000318"/>
    <property type="project" value="GO_Central"/>
</dbReference>
<feature type="compositionally biased region" description="Pro residues" evidence="8">
    <location>
        <begin position="733"/>
        <end position="764"/>
    </location>
</feature>
<evidence type="ECO:0000256" key="7">
    <source>
        <dbReference type="PROSITE-ProRule" id="PRU00176"/>
    </source>
</evidence>
<dbReference type="EMBL" id="CABD030119095">
    <property type="status" value="NOT_ANNOTATED_CDS"/>
    <property type="molecule type" value="Genomic_DNA"/>
</dbReference>
<feature type="region of interest" description="Disordered" evidence="8">
    <location>
        <begin position="631"/>
        <end position="661"/>
    </location>
</feature>
<dbReference type="CDD" id="cd17005">
    <property type="entry name" value="CID_SFRS15_SCAF4"/>
    <property type="match status" value="1"/>
</dbReference>
<feature type="compositionally biased region" description="Basic residues" evidence="8">
    <location>
        <begin position="434"/>
        <end position="475"/>
    </location>
</feature>